<dbReference type="PROSITE" id="PS52029">
    <property type="entry name" value="LD_TPASE"/>
    <property type="match status" value="1"/>
</dbReference>
<dbReference type="PATRIC" id="fig|631454.5.peg.1421"/>
<dbReference type="GO" id="GO:0004180">
    <property type="term" value="F:carboxypeptidase activity"/>
    <property type="evidence" value="ECO:0007669"/>
    <property type="project" value="UniProtKB-ARBA"/>
</dbReference>
<gene>
    <name evidence="9" type="ORF">N177_1436</name>
</gene>
<dbReference type="GO" id="GO:0016740">
    <property type="term" value="F:transferase activity"/>
    <property type="evidence" value="ECO:0007669"/>
    <property type="project" value="UniProtKB-KW"/>
</dbReference>
<evidence type="ECO:0000256" key="6">
    <source>
        <dbReference type="ARBA" id="ARBA00023316"/>
    </source>
</evidence>
<comment type="pathway">
    <text evidence="1 7">Cell wall biogenesis; peptidoglycan biosynthesis.</text>
</comment>
<keyword evidence="3" id="KW-0808">Transferase</keyword>
<keyword evidence="4 7" id="KW-0133">Cell shape</keyword>
<dbReference type="Pfam" id="PF03734">
    <property type="entry name" value="YkuD"/>
    <property type="match status" value="1"/>
</dbReference>
<dbReference type="GO" id="GO:0008360">
    <property type="term" value="P:regulation of cell shape"/>
    <property type="evidence" value="ECO:0007669"/>
    <property type="project" value="UniProtKB-UniRule"/>
</dbReference>
<accession>V4RJ39</accession>
<evidence type="ECO:0000256" key="1">
    <source>
        <dbReference type="ARBA" id="ARBA00004752"/>
    </source>
</evidence>
<evidence type="ECO:0000256" key="3">
    <source>
        <dbReference type="ARBA" id="ARBA00022679"/>
    </source>
</evidence>
<dbReference type="RefSeq" id="WP_023431581.1">
    <property type="nucleotide sequence ID" value="NZ_AWXZ01000017.1"/>
</dbReference>
<sequence length="176" mass="19456">MATFLPSIHVHALPGDRRNGILQAGGLALPCRLGRSGPVARKREGDGGTPIGDWRLRRVFYRPDRMARPVSGLPVSPIAPDQGWSENPDDPAYNRLVTLPHRFSHEYMWRDDHLYDIVVVVGHNDDPVLKGAGSAIFMHLLRPEGTPTAGCVGLRPQDLRRLLPRLGPDTRLVVQG</sequence>
<feature type="domain" description="L,D-TPase catalytic" evidence="8">
    <location>
        <begin position="8"/>
        <end position="175"/>
    </location>
</feature>
<dbReference type="OrthoDB" id="9804204at2"/>
<dbReference type="InterPro" id="IPR038063">
    <property type="entry name" value="Transpep_catalytic_dom"/>
</dbReference>
<dbReference type="PANTHER" id="PTHR38589:SF1">
    <property type="entry name" value="BLR0621 PROTEIN"/>
    <property type="match status" value="1"/>
</dbReference>
<dbReference type="GO" id="GO:0071555">
    <property type="term" value="P:cell wall organization"/>
    <property type="evidence" value="ECO:0007669"/>
    <property type="project" value="UniProtKB-UniRule"/>
</dbReference>
<keyword evidence="5 7" id="KW-0573">Peptidoglycan synthesis</keyword>
<keyword evidence="10" id="KW-1185">Reference proteome</keyword>
<dbReference type="GO" id="GO:0009252">
    <property type="term" value="P:peptidoglycan biosynthetic process"/>
    <property type="evidence" value="ECO:0007669"/>
    <property type="project" value="UniProtKB-UniPathway"/>
</dbReference>
<dbReference type="eggNOG" id="COG3786">
    <property type="taxonomic scope" value="Bacteria"/>
</dbReference>
<protein>
    <recommendedName>
        <fullName evidence="8">L,D-TPase catalytic domain-containing protein</fullName>
    </recommendedName>
</protein>
<name>V4RJ39_9HYPH</name>
<dbReference type="SUPFAM" id="SSF141523">
    <property type="entry name" value="L,D-transpeptidase catalytic domain-like"/>
    <property type="match status" value="1"/>
</dbReference>
<evidence type="ECO:0000259" key="8">
    <source>
        <dbReference type="PROSITE" id="PS52029"/>
    </source>
</evidence>
<evidence type="ECO:0000313" key="10">
    <source>
        <dbReference type="Proteomes" id="UP000017819"/>
    </source>
</evidence>
<proteinExistence type="inferred from homology"/>
<feature type="active site" description="Proton donor/acceptor" evidence="7">
    <location>
        <position position="139"/>
    </location>
</feature>
<feature type="active site" description="Nucleophile" evidence="7">
    <location>
        <position position="151"/>
    </location>
</feature>
<dbReference type="Proteomes" id="UP000017819">
    <property type="component" value="Unassembled WGS sequence"/>
</dbReference>
<dbReference type="AlphaFoldDB" id="V4RJ39"/>
<keyword evidence="6 7" id="KW-0961">Cell wall biogenesis/degradation</keyword>
<dbReference type="UniPathway" id="UPA00219"/>
<evidence type="ECO:0000256" key="4">
    <source>
        <dbReference type="ARBA" id="ARBA00022960"/>
    </source>
</evidence>
<reference evidence="9 10" key="1">
    <citation type="journal article" date="2014" name="Genome Announc.">
        <title>Draft Genome Sequence of Lutibaculum baratangense Strain AMV1T, Isolated from a Mud Volcano in Andamans, India.</title>
        <authorList>
            <person name="Singh A."/>
            <person name="Sreenivas A."/>
            <person name="Sathyanarayana Reddy G."/>
            <person name="Pinnaka A.K."/>
            <person name="Shivaji S."/>
        </authorList>
    </citation>
    <scope>NUCLEOTIDE SEQUENCE [LARGE SCALE GENOMIC DNA]</scope>
    <source>
        <strain evidence="9 10">AMV1</strain>
    </source>
</reference>
<dbReference type="InterPro" id="IPR005490">
    <property type="entry name" value="LD_TPept_cat_dom"/>
</dbReference>
<evidence type="ECO:0000256" key="2">
    <source>
        <dbReference type="ARBA" id="ARBA00005992"/>
    </source>
</evidence>
<evidence type="ECO:0000256" key="7">
    <source>
        <dbReference type="PROSITE-ProRule" id="PRU01373"/>
    </source>
</evidence>
<organism evidence="9 10">
    <name type="scientific">Lutibaculum baratangense AMV1</name>
    <dbReference type="NCBI Taxonomy" id="631454"/>
    <lineage>
        <taxon>Bacteria</taxon>
        <taxon>Pseudomonadati</taxon>
        <taxon>Pseudomonadota</taxon>
        <taxon>Alphaproteobacteria</taxon>
        <taxon>Hyphomicrobiales</taxon>
        <taxon>Tepidamorphaceae</taxon>
        <taxon>Lutibaculum</taxon>
    </lineage>
</organism>
<comment type="similarity">
    <text evidence="2">Belongs to the YkuD family.</text>
</comment>
<comment type="caution">
    <text evidence="9">The sequence shown here is derived from an EMBL/GenBank/DDBJ whole genome shotgun (WGS) entry which is preliminary data.</text>
</comment>
<dbReference type="EMBL" id="AWXZ01000017">
    <property type="protein sequence ID" value="ESR26101.1"/>
    <property type="molecule type" value="Genomic_DNA"/>
</dbReference>
<dbReference type="STRING" id="631454.N177_1436"/>
<evidence type="ECO:0000256" key="5">
    <source>
        <dbReference type="ARBA" id="ARBA00022984"/>
    </source>
</evidence>
<evidence type="ECO:0000313" key="9">
    <source>
        <dbReference type="EMBL" id="ESR26101.1"/>
    </source>
</evidence>
<dbReference type="PANTHER" id="PTHR38589">
    <property type="entry name" value="BLR0621 PROTEIN"/>
    <property type="match status" value="1"/>
</dbReference>